<feature type="compositionally biased region" description="Basic and acidic residues" evidence="1">
    <location>
        <begin position="72"/>
        <end position="86"/>
    </location>
</feature>
<gene>
    <name evidence="2" type="ORF">DILT_LOCUS7647</name>
</gene>
<proteinExistence type="predicted"/>
<feature type="compositionally biased region" description="Basic and acidic residues" evidence="1">
    <location>
        <begin position="16"/>
        <end position="32"/>
    </location>
</feature>
<dbReference type="Proteomes" id="UP000281553">
    <property type="component" value="Unassembled WGS sequence"/>
</dbReference>
<feature type="compositionally biased region" description="Polar residues" evidence="1">
    <location>
        <begin position="87"/>
        <end position="98"/>
    </location>
</feature>
<sequence>MHWPPTPFHLANPFEKSPDKADSYEGRSRRSDGSSGHLASDSRCGRRLLALLTVKFLLPILQSLLRRINRSYHSDLPRSSSEDRTGKSFTSLALTQRDNGYPRHEMKSQLPMRLS</sequence>
<keyword evidence="3" id="KW-1185">Reference proteome</keyword>
<protein>
    <submittedName>
        <fullName evidence="2">Uncharacterized protein</fullName>
    </submittedName>
</protein>
<evidence type="ECO:0000313" key="3">
    <source>
        <dbReference type="Proteomes" id="UP000281553"/>
    </source>
</evidence>
<accession>A0A3P7P1L5</accession>
<name>A0A3P7P1L5_DIBLA</name>
<organism evidence="2 3">
    <name type="scientific">Dibothriocephalus latus</name>
    <name type="common">Fish tapeworm</name>
    <name type="synonym">Diphyllobothrium latum</name>
    <dbReference type="NCBI Taxonomy" id="60516"/>
    <lineage>
        <taxon>Eukaryota</taxon>
        <taxon>Metazoa</taxon>
        <taxon>Spiralia</taxon>
        <taxon>Lophotrochozoa</taxon>
        <taxon>Platyhelminthes</taxon>
        <taxon>Cestoda</taxon>
        <taxon>Eucestoda</taxon>
        <taxon>Diphyllobothriidea</taxon>
        <taxon>Diphyllobothriidae</taxon>
        <taxon>Dibothriocephalus</taxon>
    </lineage>
</organism>
<evidence type="ECO:0000313" key="2">
    <source>
        <dbReference type="EMBL" id="VDN11816.1"/>
    </source>
</evidence>
<evidence type="ECO:0000256" key="1">
    <source>
        <dbReference type="SAM" id="MobiDB-lite"/>
    </source>
</evidence>
<feature type="region of interest" description="Disordered" evidence="1">
    <location>
        <begin position="1"/>
        <end position="41"/>
    </location>
</feature>
<reference evidence="2 3" key="1">
    <citation type="submission" date="2018-11" db="EMBL/GenBank/DDBJ databases">
        <authorList>
            <consortium name="Pathogen Informatics"/>
        </authorList>
    </citation>
    <scope>NUCLEOTIDE SEQUENCE [LARGE SCALE GENOMIC DNA]</scope>
</reference>
<dbReference type="EMBL" id="UYRU01052334">
    <property type="protein sequence ID" value="VDN11816.1"/>
    <property type="molecule type" value="Genomic_DNA"/>
</dbReference>
<dbReference type="AlphaFoldDB" id="A0A3P7P1L5"/>
<feature type="region of interest" description="Disordered" evidence="1">
    <location>
        <begin position="72"/>
        <end position="115"/>
    </location>
</feature>